<feature type="region of interest" description="Disordered" evidence="10">
    <location>
        <begin position="362"/>
        <end position="394"/>
    </location>
</feature>
<keyword evidence="3" id="KW-0963">Cytoplasm</keyword>
<feature type="domain" description="F-BAR" evidence="12">
    <location>
        <begin position="8"/>
        <end position="264"/>
    </location>
</feature>
<gene>
    <name evidence="13" type="ORF">T552_01498</name>
</gene>
<feature type="region of interest" description="Disordered" evidence="10">
    <location>
        <begin position="328"/>
        <end position="348"/>
    </location>
</feature>
<comment type="caution">
    <text evidence="13">The sequence shown here is derived from an EMBL/GenBank/DDBJ whole genome shotgun (WGS) entry which is preliminary data.</text>
</comment>
<dbReference type="Gene3D" id="2.30.30.40">
    <property type="entry name" value="SH3 Domains"/>
    <property type="match status" value="1"/>
</dbReference>
<evidence type="ECO:0000256" key="3">
    <source>
        <dbReference type="ARBA" id="ARBA00022490"/>
    </source>
</evidence>
<dbReference type="PROSITE" id="PS50002">
    <property type="entry name" value="SH3"/>
    <property type="match status" value="1"/>
</dbReference>
<comment type="subcellular location">
    <subcellularLocation>
        <location evidence="1">Cytoplasm</location>
        <location evidence="1">Cytoskeleton</location>
    </subcellularLocation>
</comment>
<keyword evidence="5" id="KW-0131">Cell cycle</keyword>
<evidence type="ECO:0000256" key="7">
    <source>
        <dbReference type="PROSITE-ProRule" id="PRU00192"/>
    </source>
</evidence>
<dbReference type="Proteomes" id="UP000054454">
    <property type="component" value="Unassembled WGS sequence"/>
</dbReference>
<dbReference type="GO" id="GO:0005543">
    <property type="term" value="F:phospholipid binding"/>
    <property type="evidence" value="ECO:0007669"/>
    <property type="project" value="UniProtKB-ARBA"/>
</dbReference>
<dbReference type="PANTHER" id="PTHR23065">
    <property type="entry name" value="PROLINE-SERINE-THREONINE PHOSPHATASE INTERACTING PROTEIN 1"/>
    <property type="match status" value="1"/>
</dbReference>
<dbReference type="VEuPathDB" id="FungiDB:T552_01498"/>
<dbReference type="SMART" id="SM00326">
    <property type="entry name" value="SH3"/>
    <property type="match status" value="1"/>
</dbReference>
<evidence type="ECO:0000256" key="6">
    <source>
        <dbReference type="ARBA" id="ARBA00023212"/>
    </source>
</evidence>
<evidence type="ECO:0008006" key="15">
    <source>
        <dbReference type="Google" id="ProtNLM"/>
    </source>
</evidence>
<dbReference type="GO" id="GO:1903475">
    <property type="term" value="P:mitotic actomyosin contractile ring assembly"/>
    <property type="evidence" value="ECO:0007669"/>
    <property type="project" value="UniProtKB-ARBA"/>
</dbReference>
<evidence type="ECO:0000256" key="9">
    <source>
        <dbReference type="SAM" id="Coils"/>
    </source>
</evidence>
<evidence type="ECO:0000256" key="5">
    <source>
        <dbReference type="ARBA" id="ARBA00022776"/>
    </source>
</evidence>
<dbReference type="EMBL" id="LFVZ01000006">
    <property type="protein sequence ID" value="KTW28869.1"/>
    <property type="molecule type" value="Genomic_DNA"/>
</dbReference>
<dbReference type="GO" id="GO:0009898">
    <property type="term" value="C:cytoplasmic side of plasma membrane"/>
    <property type="evidence" value="ECO:0007669"/>
    <property type="project" value="TreeGrafter"/>
</dbReference>
<dbReference type="SUPFAM" id="SSF50044">
    <property type="entry name" value="SH3-domain"/>
    <property type="match status" value="1"/>
</dbReference>
<feature type="coiled-coil region" evidence="9">
    <location>
        <begin position="117"/>
        <end position="144"/>
    </location>
</feature>
<dbReference type="SUPFAM" id="SSF103657">
    <property type="entry name" value="BAR/IMD domain-like"/>
    <property type="match status" value="1"/>
</dbReference>
<reference evidence="14" key="1">
    <citation type="journal article" date="2016" name="Nat. Commun.">
        <title>Genome analysis of three Pneumocystis species reveals adaptation mechanisms to life exclusively in mammalian hosts.</title>
        <authorList>
            <person name="Ma L."/>
            <person name="Chen Z."/>
            <person name="Huang D.W."/>
            <person name="Kutty G."/>
            <person name="Ishihara M."/>
            <person name="Wang H."/>
            <person name="Abouelleil A."/>
            <person name="Bishop L."/>
            <person name="Davey E."/>
            <person name="Deng R."/>
            <person name="Deng X."/>
            <person name="Fan L."/>
            <person name="Fantoni G."/>
            <person name="Fitzgerald M."/>
            <person name="Gogineni E."/>
            <person name="Goldberg J.M."/>
            <person name="Handley G."/>
            <person name="Hu X."/>
            <person name="Huber C."/>
            <person name="Jiao X."/>
            <person name="Jones K."/>
            <person name="Levin J.Z."/>
            <person name="Liu Y."/>
            <person name="Macdonald P."/>
            <person name="Melnikov A."/>
            <person name="Raley C."/>
            <person name="Sassi M."/>
            <person name="Sherman B.T."/>
            <person name="Song X."/>
            <person name="Sykes S."/>
            <person name="Tran B."/>
            <person name="Walsh L."/>
            <person name="Xia Y."/>
            <person name="Yang J."/>
            <person name="Young S."/>
            <person name="Zeng Q."/>
            <person name="Zheng X."/>
            <person name="Stephens R."/>
            <person name="Nusbaum C."/>
            <person name="Birren B.W."/>
            <person name="Azadi P."/>
            <person name="Lempicki R.A."/>
            <person name="Cuomo C.A."/>
            <person name="Kovacs J.A."/>
        </authorList>
    </citation>
    <scope>NUCLEOTIDE SEQUENCE [LARGE SCALE GENOMIC DNA]</scope>
    <source>
        <strain evidence="14">B80</strain>
    </source>
</reference>
<evidence type="ECO:0000313" key="14">
    <source>
        <dbReference type="Proteomes" id="UP000054454"/>
    </source>
</evidence>
<keyword evidence="2 7" id="KW-0728">SH3 domain</keyword>
<dbReference type="OrthoDB" id="27823at2759"/>
<dbReference type="InterPro" id="IPR031160">
    <property type="entry name" value="F_BAR_dom"/>
</dbReference>
<dbReference type="InterPro" id="IPR001060">
    <property type="entry name" value="FCH_dom"/>
</dbReference>
<dbReference type="RefSeq" id="XP_018226236.1">
    <property type="nucleotide sequence ID" value="XM_018370080.1"/>
</dbReference>
<dbReference type="GO" id="GO:0120104">
    <property type="term" value="C:mitotic actomyosin contractile ring, proximal layer"/>
    <property type="evidence" value="ECO:0007669"/>
    <property type="project" value="UniProtKB-ARBA"/>
</dbReference>
<feature type="compositionally biased region" description="Polar residues" evidence="10">
    <location>
        <begin position="362"/>
        <end position="391"/>
    </location>
</feature>
<name>A0A0W4ZKI4_PNEC8</name>
<keyword evidence="14" id="KW-1185">Reference proteome</keyword>
<evidence type="ECO:0000313" key="13">
    <source>
        <dbReference type="EMBL" id="KTW28869.1"/>
    </source>
</evidence>
<feature type="compositionally biased region" description="Polar residues" evidence="10">
    <location>
        <begin position="328"/>
        <end position="341"/>
    </location>
</feature>
<dbReference type="PRINTS" id="PR00452">
    <property type="entry name" value="SH3DOMAIN"/>
</dbReference>
<dbReference type="InterPro" id="IPR027267">
    <property type="entry name" value="AH/BAR_dom_sf"/>
</dbReference>
<dbReference type="PANTHER" id="PTHR23065:SF7">
    <property type="entry name" value="NOSTRIN, ISOFORM H"/>
    <property type="match status" value="1"/>
</dbReference>
<dbReference type="AlphaFoldDB" id="A0A0W4ZKI4"/>
<dbReference type="InterPro" id="IPR001452">
    <property type="entry name" value="SH3_domain"/>
</dbReference>
<dbReference type="Pfam" id="PF00018">
    <property type="entry name" value="SH3_1"/>
    <property type="match status" value="1"/>
</dbReference>
<dbReference type="GO" id="GO:0106006">
    <property type="term" value="F:cytoskeletal protein-membrane anchor activity"/>
    <property type="evidence" value="ECO:0007669"/>
    <property type="project" value="UniProtKB-ARBA"/>
</dbReference>
<evidence type="ECO:0000256" key="4">
    <source>
        <dbReference type="ARBA" id="ARBA00022553"/>
    </source>
</evidence>
<proteinExistence type="predicted"/>
<feature type="compositionally biased region" description="Basic and acidic residues" evidence="10">
    <location>
        <begin position="527"/>
        <end position="546"/>
    </location>
</feature>
<keyword evidence="8 9" id="KW-0175">Coiled coil</keyword>
<dbReference type="CDD" id="cd00174">
    <property type="entry name" value="SH3"/>
    <property type="match status" value="1"/>
</dbReference>
<evidence type="ECO:0000259" key="11">
    <source>
        <dbReference type="PROSITE" id="PS50002"/>
    </source>
</evidence>
<evidence type="ECO:0000256" key="10">
    <source>
        <dbReference type="SAM" id="MobiDB-lite"/>
    </source>
</evidence>
<evidence type="ECO:0000256" key="8">
    <source>
        <dbReference type="PROSITE-ProRule" id="PRU01077"/>
    </source>
</evidence>
<evidence type="ECO:0000256" key="1">
    <source>
        <dbReference type="ARBA" id="ARBA00004245"/>
    </source>
</evidence>
<evidence type="ECO:0000256" key="2">
    <source>
        <dbReference type="ARBA" id="ARBA00022443"/>
    </source>
</evidence>
<feature type="region of interest" description="Disordered" evidence="10">
    <location>
        <begin position="703"/>
        <end position="776"/>
    </location>
</feature>
<dbReference type="SMART" id="SM00055">
    <property type="entry name" value="FCH"/>
    <property type="match status" value="1"/>
</dbReference>
<protein>
    <recommendedName>
        <fullName evidence="15">SH3 domain-containing protein</fullName>
    </recommendedName>
</protein>
<keyword evidence="4" id="KW-0597">Phosphoprotein</keyword>
<keyword evidence="5" id="KW-0132">Cell division</keyword>
<keyword evidence="6" id="KW-0206">Cytoskeleton</keyword>
<dbReference type="Gene3D" id="1.20.1270.60">
    <property type="entry name" value="Arfaptin homology (AH) domain/BAR domain"/>
    <property type="match status" value="1"/>
</dbReference>
<dbReference type="FunFam" id="2.30.30.40:FF:000164">
    <property type="entry name" value="Cell division control protein"/>
    <property type="match status" value="1"/>
</dbReference>
<dbReference type="Pfam" id="PF00611">
    <property type="entry name" value="FCH"/>
    <property type="match status" value="1"/>
</dbReference>
<accession>A0A0W4ZKI4</accession>
<feature type="domain" description="SH3" evidence="11">
    <location>
        <begin position="866"/>
        <end position="929"/>
    </location>
</feature>
<sequence>MHDDGTILNFCNHFWGKDERGVDVLFGRMNEAKNICEEIRMFYKDWATIEEEYARRLRRLVRGTLGSHEIGTMRESFDILQKETETIAKQHSNVALQIRGELEEPLHAFSTDMRTNRKTIQSNLEKLRRIKIAQENQVQKCKEKIEDKSGKSSGQTSQLSLFLGKSSEKNNQKVDKSQIMAQNNNDYLLAITVLQETSIKWIREWKIACDKFQDLEERRLNFIKSSLWTFSGIISETCSCQKIRESIKNCNTQNDIQLFIRTKGTGQEIPNPPKSKDPNNIRFEDLNDPTCSIAQFSRVSDPQFHSDVIMQRSIFNENSAYISPKISSYVSDSQPEPSSKTDSNKVPFDGITQLCKNGTLLDSSNTKGFSPSTSAYPHNSETQAGSPSFNYKNHDEKVSPIASKIKKNDRNSFNNNDKGLGYLSMEETTNEINQAGYRSTISYKNSSIKKNYDTAKSPLFERLKGMGVVSDPEIESIDPRANVMLNVGNNLFKVETNERKKRPDIHSPEDPIVTALNQFKVSSKTSPKREPRVSWHDPIDDNDIRDPEIMDRRHCFPIEPQKPPSNIRSSIPIPQKPALSIPNRFVKLDPLSSSPSSMTATKIKHMSHAYTKQANDIYSTSEKDIYYPQYRTMPMNNNGICYGQVQENMFSEKEIMPMARGKNHNTGLCSPENMRLPVASEKPYMDYRRALRASSPQLEYRTISPENDYPRSGSRSPIVYKSTPPGAYPSRIGRPMESFQDDSISRPLTFRPTTENPDHFYNRVSRRQPPVSSPFDISLDADGNLINKYSRARSASPCPSSYRAISRSKYNMHTEHIPYSTSIPSGYRDYYNNDARMFNAPLSHNDRKMHMNNGLSPSQYTDDGKRILFYVRALYDYMATIPEEISFVKNDILLVLDMQEDGWWEGEVLNSKKSKRGLFPSNFVQRTTLIS</sequence>
<organism evidence="13 14">
    <name type="scientific">Pneumocystis carinii (strain B80)</name>
    <name type="common">Rat pneumocystis pneumonia agent</name>
    <name type="synonym">Pneumocystis carinii f. sp. carinii</name>
    <dbReference type="NCBI Taxonomy" id="1408658"/>
    <lineage>
        <taxon>Eukaryota</taxon>
        <taxon>Fungi</taxon>
        <taxon>Dikarya</taxon>
        <taxon>Ascomycota</taxon>
        <taxon>Taphrinomycotina</taxon>
        <taxon>Pneumocystomycetes</taxon>
        <taxon>Pneumocystaceae</taxon>
        <taxon>Pneumocystis</taxon>
    </lineage>
</organism>
<feature type="region of interest" description="Disordered" evidence="10">
    <location>
        <begin position="521"/>
        <end position="546"/>
    </location>
</feature>
<dbReference type="PROSITE" id="PS51741">
    <property type="entry name" value="F_BAR"/>
    <property type="match status" value="1"/>
</dbReference>
<dbReference type="GeneID" id="28936283"/>
<keyword evidence="5" id="KW-0498">Mitosis</keyword>
<dbReference type="InterPro" id="IPR036028">
    <property type="entry name" value="SH3-like_dom_sf"/>
</dbReference>
<evidence type="ECO:0000259" key="12">
    <source>
        <dbReference type="PROSITE" id="PS51741"/>
    </source>
</evidence>